<dbReference type="STRING" id="1036808.A0A0C3DC45"/>
<sequence length="144" mass="16067">MQPRQGLDILEDGDETEIGARLLHGPLLANRTVILVTHHVEVVLPETFYLIRMLDGCINTQGTVKDLHAHGILDGLVQHSVADVKSSELSHQGEDQQKQPRKLVKDEHREQGGVKFLIYKFLSDDDDTLSLAQTMATTLSFDLT</sequence>
<reference evidence="3" key="2">
    <citation type="submission" date="2015-01" db="EMBL/GenBank/DDBJ databases">
        <title>Evolutionary Origins and Diversification of the Mycorrhizal Mutualists.</title>
        <authorList>
            <consortium name="DOE Joint Genome Institute"/>
            <consortium name="Mycorrhizal Genomics Consortium"/>
            <person name="Kohler A."/>
            <person name="Kuo A."/>
            <person name="Nagy L.G."/>
            <person name="Floudas D."/>
            <person name="Copeland A."/>
            <person name="Barry K.W."/>
            <person name="Cichocki N."/>
            <person name="Veneault-Fourrey C."/>
            <person name="LaButti K."/>
            <person name="Lindquist E.A."/>
            <person name="Lipzen A."/>
            <person name="Lundell T."/>
            <person name="Morin E."/>
            <person name="Murat C."/>
            <person name="Riley R."/>
            <person name="Ohm R."/>
            <person name="Sun H."/>
            <person name="Tunlid A."/>
            <person name="Henrissat B."/>
            <person name="Grigoriev I.V."/>
            <person name="Hibbett D.S."/>
            <person name="Martin F."/>
        </authorList>
    </citation>
    <scope>NUCLEOTIDE SEQUENCE [LARGE SCALE GENOMIC DNA]</scope>
    <source>
        <strain evidence="3">Foug A</strain>
    </source>
</reference>
<organism evidence="2 3">
    <name type="scientific">Scleroderma citrinum Foug A</name>
    <dbReference type="NCBI Taxonomy" id="1036808"/>
    <lineage>
        <taxon>Eukaryota</taxon>
        <taxon>Fungi</taxon>
        <taxon>Dikarya</taxon>
        <taxon>Basidiomycota</taxon>
        <taxon>Agaricomycotina</taxon>
        <taxon>Agaricomycetes</taxon>
        <taxon>Agaricomycetidae</taxon>
        <taxon>Boletales</taxon>
        <taxon>Sclerodermatineae</taxon>
        <taxon>Sclerodermataceae</taxon>
        <taxon>Scleroderma</taxon>
    </lineage>
</organism>
<dbReference type="HOGENOM" id="CLU_1797622_0_0_1"/>
<proteinExistence type="predicted"/>
<dbReference type="AlphaFoldDB" id="A0A0C3DC45"/>
<accession>A0A0C3DC45</accession>
<reference evidence="2 3" key="1">
    <citation type="submission" date="2014-04" db="EMBL/GenBank/DDBJ databases">
        <authorList>
            <consortium name="DOE Joint Genome Institute"/>
            <person name="Kuo A."/>
            <person name="Kohler A."/>
            <person name="Nagy L.G."/>
            <person name="Floudas D."/>
            <person name="Copeland A."/>
            <person name="Barry K.W."/>
            <person name="Cichocki N."/>
            <person name="Veneault-Fourrey C."/>
            <person name="LaButti K."/>
            <person name="Lindquist E.A."/>
            <person name="Lipzen A."/>
            <person name="Lundell T."/>
            <person name="Morin E."/>
            <person name="Murat C."/>
            <person name="Sun H."/>
            <person name="Tunlid A."/>
            <person name="Henrissat B."/>
            <person name="Grigoriev I.V."/>
            <person name="Hibbett D.S."/>
            <person name="Martin F."/>
            <person name="Nordberg H.P."/>
            <person name="Cantor M.N."/>
            <person name="Hua S.X."/>
        </authorList>
    </citation>
    <scope>NUCLEOTIDE SEQUENCE [LARGE SCALE GENOMIC DNA]</scope>
    <source>
        <strain evidence="2 3">Foug A</strain>
    </source>
</reference>
<dbReference type="InParanoid" id="A0A0C3DC45"/>
<gene>
    <name evidence="2" type="ORF">SCLCIDRAFT_10277</name>
</gene>
<dbReference type="EMBL" id="KN822088">
    <property type="protein sequence ID" value="KIM58290.1"/>
    <property type="molecule type" value="Genomic_DNA"/>
</dbReference>
<feature type="region of interest" description="Disordered" evidence="1">
    <location>
        <begin position="85"/>
        <end position="107"/>
    </location>
</feature>
<evidence type="ECO:0000313" key="3">
    <source>
        <dbReference type="Proteomes" id="UP000053989"/>
    </source>
</evidence>
<evidence type="ECO:0000256" key="1">
    <source>
        <dbReference type="SAM" id="MobiDB-lite"/>
    </source>
</evidence>
<dbReference type="OrthoDB" id="3258433at2759"/>
<dbReference type="Proteomes" id="UP000053989">
    <property type="component" value="Unassembled WGS sequence"/>
</dbReference>
<protein>
    <submittedName>
        <fullName evidence="2">Uncharacterized protein</fullName>
    </submittedName>
</protein>
<evidence type="ECO:0000313" key="2">
    <source>
        <dbReference type="EMBL" id="KIM58290.1"/>
    </source>
</evidence>
<keyword evidence="3" id="KW-1185">Reference proteome</keyword>
<name>A0A0C3DC45_9AGAM</name>